<dbReference type="GeneID" id="87942696"/>
<evidence type="ECO:0000256" key="1">
    <source>
        <dbReference type="SAM" id="MobiDB-lite"/>
    </source>
</evidence>
<proteinExistence type="predicted"/>
<organism evidence="2 3">
    <name type="scientific">Colletotrichum destructivum</name>
    <dbReference type="NCBI Taxonomy" id="34406"/>
    <lineage>
        <taxon>Eukaryota</taxon>
        <taxon>Fungi</taxon>
        <taxon>Dikarya</taxon>
        <taxon>Ascomycota</taxon>
        <taxon>Pezizomycotina</taxon>
        <taxon>Sordariomycetes</taxon>
        <taxon>Hypocreomycetidae</taxon>
        <taxon>Glomerellales</taxon>
        <taxon>Glomerellaceae</taxon>
        <taxon>Colletotrichum</taxon>
        <taxon>Colletotrichum destructivum species complex</taxon>
    </lineage>
</organism>
<dbReference type="AlphaFoldDB" id="A0AAX4ID32"/>
<dbReference type="Proteomes" id="UP001322277">
    <property type="component" value="Chromosome 4"/>
</dbReference>
<evidence type="ECO:0000313" key="2">
    <source>
        <dbReference type="EMBL" id="WQF81179.1"/>
    </source>
</evidence>
<sequence>MRALLMQESPGKIPKTASSHLICHETRKQPTKISYSLVLRYLVRHSLPSAAAATTTLRTPPARVDALCCCAYLPPRSGRERRIKRKRKSRADVLSTASSGELANTFYSYSVGQQHSFPSCITHSIFRPVHGPHRIPGPRRISQPRAFGPDPGAET</sequence>
<dbReference type="EMBL" id="CP137308">
    <property type="protein sequence ID" value="WQF81179.1"/>
    <property type="molecule type" value="Genomic_DNA"/>
</dbReference>
<protein>
    <submittedName>
        <fullName evidence="2">Uncharacterized protein</fullName>
    </submittedName>
</protein>
<reference evidence="3" key="1">
    <citation type="journal article" date="2023" name="bioRxiv">
        <title>Complete genome of the Medicago anthracnose fungus, Colletotrichum destructivum, reveals a mini-chromosome-like region within a core chromosome.</title>
        <authorList>
            <person name="Lapalu N."/>
            <person name="Simon A."/>
            <person name="Lu A."/>
            <person name="Plaumann P.-L."/>
            <person name="Amselem J."/>
            <person name="Pigne S."/>
            <person name="Auger A."/>
            <person name="Koch C."/>
            <person name="Dallery J.-F."/>
            <person name="O'Connell R.J."/>
        </authorList>
    </citation>
    <scope>NUCLEOTIDE SEQUENCE [LARGE SCALE GENOMIC DNA]</scope>
    <source>
        <strain evidence="3">CBS 520.97</strain>
    </source>
</reference>
<feature type="region of interest" description="Disordered" evidence="1">
    <location>
        <begin position="131"/>
        <end position="155"/>
    </location>
</feature>
<accession>A0AAX4ID32</accession>
<dbReference type="KEGG" id="cdet:87942696"/>
<gene>
    <name evidence="2" type="ORF">CDEST_06193</name>
</gene>
<name>A0AAX4ID32_9PEZI</name>
<evidence type="ECO:0000313" key="3">
    <source>
        <dbReference type="Proteomes" id="UP001322277"/>
    </source>
</evidence>
<keyword evidence="3" id="KW-1185">Reference proteome</keyword>
<dbReference type="RefSeq" id="XP_062778403.1">
    <property type="nucleotide sequence ID" value="XM_062922352.1"/>
</dbReference>